<gene>
    <name evidence="2" type="ORF">QIS99_01890</name>
</gene>
<dbReference type="SUPFAM" id="SSF53335">
    <property type="entry name" value="S-adenosyl-L-methionine-dependent methyltransferases"/>
    <property type="match status" value="1"/>
</dbReference>
<dbReference type="InterPro" id="IPR050508">
    <property type="entry name" value="Methyltransf_Superfamily"/>
</dbReference>
<dbReference type="EMBL" id="JASCIR010000001">
    <property type="protein sequence ID" value="MDI3384971.1"/>
    <property type="molecule type" value="Genomic_DNA"/>
</dbReference>
<evidence type="ECO:0000313" key="3">
    <source>
        <dbReference type="Proteomes" id="UP001224661"/>
    </source>
</evidence>
<dbReference type="Gene3D" id="3.40.50.150">
    <property type="entry name" value="Vaccinia Virus protein VP39"/>
    <property type="match status" value="1"/>
</dbReference>
<proteinExistence type="predicted"/>
<feature type="domain" description="Methyltransferase" evidence="1">
    <location>
        <begin position="54"/>
        <end position="144"/>
    </location>
</feature>
<reference evidence="2 3" key="1">
    <citation type="submission" date="2023-05" db="EMBL/GenBank/DDBJ databases">
        <title>Draft genome sequence of Streptomyces sp. B-S-A8 isolated from a cave soil in Thailand.</title>
        <authorList>
            <person name="Chamroensaksri N."/>
            <person name="Muangham S."/>
        </authorList>
    </citation>
    <scope>NUCLEOTIDE SEQUENCE [LARGE SCALE GENOMIC DNA]</scope>
    <source>
        <strain evidence="2 3">B-S-A8</strain>
    </source>
</reference>
<dbReference type="PANTHER" id="PTHR42912">
    <property type="entry name" value="METHYLTRANSFERASE"/>
    <property type="match status" value="1"/>
</dbReference>
<dbReference type="InterPro" id="IPR029063">
    <property type="entry name" value="SAM-dependent_MTases_sf"/>
</dbReference>
<protein>
    <submittedName>
        <fullName evidence="2">Methyltransferase domain-containing protein</fullName>
    </submittedName>
</protein>
<dbReference type="InterPro" id="IPR041698">
    <property type="entry name" value="Methyltransf_25"/>
</dbReference>
<evidence type="ECO:0000313" key="2">
    <source>
        <dbReference type="EMBL" id="MDI3384971.1"/>
    </source>
</evidence>
<dbReference type="CDD" id="cd02440">
    <property type="entry name" value="AdoMet_MTases"/>
    <property type="match status" value="1"/>
</dbReference>
<keyword evidence="2" id="KW-0808">Transferase</keyword>
<sequence>MTDSDFLTSTRVFYDTIAADYASRYGDSLGSNPYDRAVLSLFAELVRTGGGGPVVEAGCGEGRVTAHLDGLGLDVSGVDLSPGMLAQARRAYPGIRFTEGSLFDLDLPDGGLTGLAAWYSIIHMPPHRLPDAFAEFRRVLAPDGLLLLAFQVGEEPLRVADAWGHPVSLDFHRRDPDEIESLLRGSGFEPWTRMVRRAEADESAPQAYLLARRRDSATGQCGSQDRP</sequence>
<dbReference type="Pfam" id="PF13649">
    <property type="entry name" value="Methyltransf_25"/>
    <property type="match status" value="1"/>
</dbReference>
<dbReference type="GO" id="GO:0008168">
    <property type="term" value="F:methyltransferase activity"/>
    <property type="evidence" value="ECO:0007669"/>
    <property type="project" value="UniProtKB-KW"/>
</dbReference>
<organism evidence="2 3">
    <name type="scientific">Streptomyces solicavernae</name>
    <dbReference type="NCBI Taxonomy" id="3043614"/>
    <lineage>
        <taxon>Bacteria</taxon>
        <taxon>Bacillati</taxon>
        <taxon>Actinomycetota</taxon>
        <taxon>Actinomycetes</taxon>
        <taxon>Kitasatosporales</taxon>
        <taxon>Streptomycetaceae</taxon>
        <taxon>Streptomyces</taxon>
    </lineage>
</organism>
<keyword evidence="3" id="KW-1185">Reference proteome</keyword>
<evidence type="ECO:0000259" key="1">
    <source>
        <dbReference type="Pfam" id="PF13649"/>
    </source>
</evidence>
<accession>A0ABT6RMR2</accession>
<comment type="caution">
    <text evidence="2">The sequence shown here is derived from an EMBL/GenBank/DDBJ whole genome shotgun (WGS) entry which is preliminary data.</text>
</comment>
<dbReference type="Proteomes" id="UP001224661">
    <property type="component" value="Unassembled WGS sequence"/>
</dbReference>
<dbReference type="GO" id="GO:0032259">
    <property type="term" value="P:methylation"/>
    <property type="evidence" value="ECO:0007669"/>
    <property type="project" value="UniProtKB-KW"/>
</dbReference>
<keyword evidence="2" id="KW-0489">Methyltransferase</keyword>
<name>A0ABT6RMR2_9ACTN</name>